<accession>A0A1B8TU52</accession>
<name>A0A1B8TU52_9FLAO</name>
<dbReference type="STRING" id="1774273.LPB03_13075"/>
<keyword evidence="3" id="KW-1185">Reference proteome</keyword>
<dbReference type="AlphaFoldDB" id="A0A1B8TU52"/>
<dbReference type="OrthoDB" id="1203191at2"/>
<reference evidence="3" key="1">
    <citation type="submission" date="2016-02" db="EMBL/GenBank/DDBJ databases">
        <authorList>
            <person name="Shin S.-K."/>
            <person name="Yi H."/>
            <person name="Kim E."/>
        </authorList>
    </citation>
    <scope>NUCLEOTIDE SEQUENCE [LARGE SCALE GENOMIC DNA]</scope>
    <source>
        <strain evidence="3">LPB0003</strain>
    </source>
</reference>
<dbReference type="Proteomes" id="UP000092584">
    <property type="component" value="Unassembled WGS sequence"/>
</dbReference>
<gene>
    <name evidence="2" type="ORF">LPB3_13090</name>
</gene>
<sequence length="75" mass="8880">MQYLAKKPYLVIFILTLVFIFIFDFFLNVDHILFRTSISSFIAVILSPRKKKLITETGEKTQITWLFLKKPIILD</sequence>
<proteinExistence type="predicted"/>
<feature type="transmembrane region" description="Helical" evidence="1">
    <location>
        <begin position="9"/>
        <end position="26"/>
    </location>
</feature>
<organism evidence="2 3">
    <name type="scientific">Polaribacter vadi</name>
    <dbReference type="NCBI Taxonomy" id="1774273"/>
    <lineage>
        <taxon>Bacteria</taxon>
        <taxon>Pseudomonadati</taxon>
        <taxon>Bacteroidota</taxon>
        <taxon>Flavobacteriia</taxon>
        <taxon>Flavobacteriales</taxon>
        <taxon>Flavobacteriaceae</taxon>
    </lineage>
</organism>
<evidence type="ECO:0000313" key="3">
    <source>
        <dbReference type="Proteomes" id="UP000092584"/>
    </source>
</evidence>
<evidence type="ECO:0000256" key="1">
    <source>
        <dbReference type="SAM" id="Phobius"/>
    </source>
</evidence>
<keyword evidence="1" id="KW-1133">Transmembrane helix</keyword>
<protein>
    <submittedName>
        <fullName evidence="2">Uncharacterized protein</fullName>
    </submittedName>
</protein>
<keyword evidence="1" id="KW-0812">Transmembrane</keyword>
<dbReference type="EMBL" id="LSFM01000023">
    <property type="protein sequence ID" value="OBY63059.1"/>
    <property type="molecule type" value="Genomic_DNA"/>
</dbReference>
<evidence type="ECO:0000313" key="2">
    <source>
        <dbReference type="EMBL" id="OBY63059.1"/>
    </source>
</evidence>
<keyword evidence="1" id="KW-0472">Membrane</keyword>
<dbReference type="KEGG" id="pob:LPB03_13075"/>
<comment type="caution">
    <text evidence="2">The sequence shown here is derived from an EMBL/GenBank/DDBJ whole genome shotgun (WGS) entry which is preliminary data.</text>
</comment>
<dbReference type="RefSeq" id="WP_065320036.1">
    <property type="nucleotide sequence ID" value="NZ_CP017477.1"/>
</dbReference>